<name>A0A7K4BZ15_9ARCH</name>
<accession>A0A7K4BZ15</accession>
<proteinExistence type="predicted"/>
<comment type="caution">
    <text evidence="1">The sequence shown here is derived from an EMBL/GenBank/DDBJ whole genome shotgun (WGS) entry which is preliminary data.</text>
</comment>
<evidence type="ECO:0000313" key="2">
    <source>
        <dbReference type="Proteomes" id="UP000526302"/>
    </source>
</evidence>
<dbReference type="EMBL" id="JAAZKV010000007">
    <property type="protein sequence ID" value="NMA44319.1"/>
    <property type="molecule type" value="Genomic_DNA"/>
</dbReference>
<reference evidence="1 2" key="1">
    <citation type="journal article" date="2020" name="Biotechnol. Biofuels">
        <title>New insights from the biogas microbiome by comprehensive genome-resolved metagenomics of nearly 1600 species originating from multiple anaerobic digesters.</title>
        <authorList>
            <person name="Campanaro S."/>
            <person name="Treu L."/>
            <person name="Rodriguez-R L.M."/>
            <person name="Kovalovszki A."/>
            <person name="Ziels R.M."/>
            <person name="Maus I."/>
            <person name="Zhu X."/>
            <person name="Kougias P.G."/>
            <person name="Basile A."/>
            <person name="Luo G."/>
            <person name="Schluter A."/>
            <person name="Konstantinidis K.T."/>
            <person name="Angelidaki I."/>
        </authorList>
    </citation>
    <scope>NUCLEOTIDE SEQUENCE [LARGE SCALE GENOMIC DNA]</scope>
    <source>
        <strain evidence="1">AS22ysBPME_79</strain>
    </source>
</reference>
<evidence type="ECO:0000313" key="1">
    <source>
        <dbReference type="EMBL" id="NMA44319.1"/>
    </source>
</evidence>
<dbReference type="Proteomes" id="UP000526302">
    <property type="component" value="Unassembled WGS sequence"/>
</dbReference>
<protein>
    <submittedName>
        <fullName evidence="1">Uncharacterized protein</fullName>
    </submittedName>
</protein>
<organism evidence="1 2">
    <name type="scientific">Candidatus Iainarchaeum sp</name>
    <dbReference type="NCBI Taxonomy" id="3101447"/>
    <lineage>
        <taxon>Archaea</taxon>
        <taxon>Candidatus Iainarchaeota</taxon>
        <taxon>Candidatus Iainarchaeia</taxon>
        <taxon>Candidatus Iainarchaeales</taxon>
        <taxon>Candidatus Iainarchaeaceae</taxon>
        <taxon>Candidatus Iainarchaeum</taxon>
    </lineage>
</organism>
<dbReference type="AlphaFoldDB" id="A0A7K4BZ15"/>
<gene>
    <name evidence="1" type="ORF">GX950_00695</name>
</gene>
<sequence>MNRVRNRVRKNKTTQNKVSQNTIAQNINARNKIAQRKGVQGKGKFRVLFKKPSSFFPRARIIGRAFRNFTTQESRTFIVRFGGKRRFFRVPKNNPTKEHASSRYAWMKIFNILYPKVSVKPVGVSLMKRKVKGEVFTEYGVVSEIVRGLTPAYKQQQRAFYDFYDLPDAVFLTQGELSHIDFVYNVKNGLIKKIYAESGIRVDDHVVNVGNRKGSPVFFETALDPTQMERFKRFVSSQSPQKSKKIMELLEIIKKANNQ</sequence>